<sequence length="265" mass="30175">MRTTPTKALFAILNWLPVDLTVRQLAARIALRPGATGMWIPRPWGHASILESTEVRDVITDPIDYCIPKPFHSGEIRQEDRGWNSYLWALHLYVYIRVDPGWEKGLGVAYTLRIECQDVLQTTDGCSVLQAEISTIRRAAKYLMFHRIFEFDILIETDSQAAIKSLTGMYTTSILVQECRASLNEMVRHTNVTLKWVRGHGSDRGNDTGLSLSACWRRIGLSFLKRAQQRWFLRRVTFSDLFELSTVSLGALVSFVRGSGWLEPA</sequence>
<feature type="chain" id="PRO_5020027560" evidence="1">
    <location>
        <begin position="22"/>
        <end position="265"/>
    </location>
</feature>
<gene>
    <name evidence="2" type="ORF">EVAR_72004_1</name>
</gene>
<organism evidence="2 3">
    <name type="scientific">Eumeta variegata</name>
    <name type="common">Bagworm moth</name>
    <name type="synonym">Eumeta japonica</name>
    <dbReference type="NCBI Taxonomy" id="151549"/>
    <lineage>
        <taxon>Eukaryota</taxon>
        <taxon>Metazoa</taxon>
        <taxon>Ecdysozoa</taxon>
        <taxon>Arthropoda</taxon>
        <taxon>Hexapoda</taxon>
        <taxon>Insecta</taxon>
        <taxon>Pterygota</taxon>
        <taxon>Neoptera</taxon>
        <taxon>Endopterygota</taxon>
        <taxon>Lepidoptera</taxon>
        <taxon>Glossata</taxon>
        <taxon>Ditrysia</taxon>
        <taxon>Tineoidea</taxon>
        <taxon>Psychidae</taxon>
        <taxon>Oiketicinae</taxon>
        <taxon>Eumeta</taxon>
    </lineage>
</organism>
<feature type="signal peptide" evidence="1">
    <location>
        <begin position="1"/>
        <end position="21"/>
    </location>
</feature>
<name>A0A4C2AH85_EUMVA</name>
<proteinExistence type="predicted"/>
<evidence type="ECO:0000313" key="3">
    <source>
        <dbReference type="Proteomes" id="UP000299102"/>
    </source>
</evidence>
<dbReference type="Proteomes" id="UP000299102">
    <property type="component" value="Unassembled WGS sequence"/>
</dbReference>
<dbReference type="Gene3D" id="3.30.420.10">
    <property type="entry name" value="Ribonuclease H-like superfamily/Ribonuclease H"/>
    <property type="match status" value="1"/>
</dbReference>
<dbReference type="AlphaFoldDB" id="A0A4C2AH85"/>
<comment type="caution">
    <text evidence="2">The sequence shown here is derived from an EMBL/GenBank/DDBJ whole genome shotgun (WGS) entry which is preliminary data.</text>
</comment>
<accession>A0A4C2AH85</accession>
<evidence type="ECO:0000313" key="2">
    <source>
        <dbReference type="EMBL" id="GBP98419.1"/>
    </source>
</evidence>
<dbReference type="GO" id="GO:0003676">
    <property type="term" value="F:nucleic acid binding"/>
    <property type="evidence" value="ECO:0007669"/>
    <property type="project" value="InterPro"/>
</dbReference>
<dbReference type="InterPro" id="IPR012337">
    <property type="entry name" value="RNaseH-like_sf"/>
</dbReference>
<keyword evidence="3" id="KW-1185">Reference proteome</keyword>
<reference evidence="2 3" key="1">
    <citation type="journal article" date="2019" name="Commun. Biol.">
        <title>The bagworm genome reveals a unique fibroin gene that provides high tensile strength.</title>
        <authorList>
            <person name="Kono N."/>
            <person name="Nakamura H."/>
            <person name="Ohtoshi R."/>
            <person name="Tomita M."/>
            <person name="Numata K."/>
            <person name="Arakawa K."/>
        </authorList>
    </citation>
    <scope>NUCLEOTIDE SEQUENCE [LARGE SCALE GENOMIC DNA]</scope>
</reference>
<dbReference type="OrthoDB" id="5419617at2759"/>
<dbReference type="EMBL" id="BGZK01003140">
    <property type="protein sequence ID" value="GBP98419.1"/>
    <property type="molecule type" value="Genomic_DNA"/>
</dbReference>
<keyword evidence="1" id="KW-0732">Signal</keyword>
<dbReference type="SUPFAM" id="SSF53098">
    <property type="entry name" value="Ribonuclease H-like"/>
    <property type="match status" value="1"/>
</dbReference>
<dbReference type="InterPro" id="IPR036397">
    <property type="entry name" value="RNaseH_sf"/>
</dbReference>
<evidence type="ECO:0000256" key="1">
    <source>
        <dbReference type="SAM" id="SignalP"/>
    </source>
</evidence>
<protein>
    <submittedName>
        <fullName evidence="2">Uncharacterized protein</fullName>
    </submittedName>
</protein>